<feature type="region of interest" description="Disordered" evidence="1">
    <location>
        <begin position="210"/>
        <end position="243"/>
    </location>
</feature>
<sequence length="421" mass="44546">MLPGFSILLFGATLELRGSESSINFAQTGAQLTAKCPACTSPSPPAELKPHIMRMAPTSFFFPLSSSASVKLRLKDIVLSCADAPWNVPCVLPFDDVDQPSFYCNWHKVKATDSTILTGPVAASVSSLDKASVNLTAIHESPPTCATTSCAVAQPRLVPTVDCPVPDVTKLLSGDGTIYLTLTYAAPVSSSLYAIPIPFVGNGPNAVSFTSAPPSPPANPPNPPPPSPSPPPPSPVTPPPPAHAVAWYKVTTGSTENDGNDKKIRMMPVKTKSLKSWSYSSYEQFCYDEGYRVWWDTTGSNRDKILYDEQGDVNLGGHDVMGSGLCQVMQGSAASSHGGGFVVSESQMLQSLKDIGVPPGQHTMVIKSAHTQDSNAAYATFTINSGYTDFSGVSCTYSGSPNWDLAFCACKIGEDCPSSYS</sequence>
<feature type="compositionally biased region" description="Pro residues" evidence="1">
    <location>
        <begin position="213"/>
        <end position="242"/>
    </location>
</feature>
<protein>
    <submittedName>
        <fullName evidence="2">Uncharacterized protein</fullName>
    </submittedName>
</protein>
<accession>A0A7S3AMY1</accession>
<organism evidence="2">
    <name type="scientific">Haptolina ericina</name>
    <dbReference type="NCBI Taxonomy" id="156174"/>
    <lineage>
        <taxon>Eukaryota</taxon>
        <taxon>Haptista</taxon>
        <taxon>Haptophyta</taxon>
        <taxon>Prymnesiophyceae</taxon>
        <taxon>Prymnesiales</taxon>
        <taxon>Prymnesiaceae</taxon>
        <taxon>Haptolina</taxon>
    </lineage>
</organism>
<reference evidence="2" key="1">
    <citation type="submission" date="2021-01" db="EMBL/GenBank/DDBJ databases">
        <authorList>
            <person name="Corre E."/>
            <person name="Pelletier E."/>
            <person name="Niang G."/>
            <person name="Scheremetjew M."/>
            <person name="Finn R."/>
            <person name="Kale V."/>
            <person name="Holt S."/>
            <person name="Cochrane G."/>
            <person name="Meng A."/>
            <person name="Brown T."/>
            <person name="Cohen L."/>
        </authorList>
    </citation>
    <scope>NUCLEOTIDE SEQUENCE</scope>
    <source>
        <strain evidence="2">CCMP281</strain>
    </source>
</reference>
<proteinExistence type="predicted"/>
<evidence type="ECO:0000256" key="1">
    <source>
        <dbReference type="SAM" id="MobiDB-lite"/>
    </source>
</evidence>
<evidence type="ECO:0000313" key="2">
    <source>
        <dbReference type="EMBL" id="CAE0108254.1"/>
    </source>
</evidence>
<name>A0A7S3AMY1_9EUKA</name>
<gene>
    <name evidence="2" type="ORF">HERI1096_LOCUS8914</name>
</gene>
<dbReference type="AlphaFoldDB" id="A0A7S3AMY1"/>
<dbReference type="EMBL" id="HBHX01015917">
    <property type="protein sequence ID" value="CAE0108254.1"/>
    <property type="molecule type" value="Transcribed_RNA"/>
</dbReference>